<accession>A0A243WDX8</accession>
<name>A0A243WDX8_9BACT</name>
<feature type="transmembrane region" description="Helical" evidence="1">
    <location>
        <begin position="26"/>
        <end position="44"/>
    </location>
</feature>
<dbReference type="Proteomes" id="UP000194873">
    <property type="component" value="Unassembled WGS sequence"/>
</dbReference>
<comment type="caution">
    <text evidence="2">The sequence shown here is derived from an EMBL/GenBank/DDBJ whole genome shotgun (WGS) entry which is preliminary data.</text>
</comment>
<proteinExistence type="predicted"/>
<evidence type="ECO:0000256" key="1">
    <source>
        <dbReference type="SAM" id="Phobius"/>
    </source>
</evidence>
<sequence length="76" mass="8300">MVFLQLGFYWLALVQGEGLFTMLGGAIYIIPISLLLALATILACKSKRWFLAAATILLSLPGLLLLPVAVRLFFFG</sequence>
<evidence type="ECO:0000313" key="2">
    <source>
        <dbReference type="EMBL" id="OUJ73670.1"/>
    </source>
</evidence>
<reference evidence="2 3" key="1">
    <citation type="submission" date="2017-01" db="EMBL/GenBank/DDBJ databases">
        <title>A new Hymenobacter.</title>
        <authorList>
            <person name="Liang Y."/>
            <person name="Feng F."/>
        </authorList>
    </citation>
    <scope>NUCLEOTIDE SEQUENCE [LARGE SCALE GENOMIC DNA]</scope>
    <source>
        <strain evidence="2">MIMBbqt21</strain>
    </source>
</reference>
<gene>
    <name evidence="2" type="ORF">BXP70_11815</name>
</gene>
<dbReference type="AlphaFoldDB" id="A0A243WDX8"/>
<keyword evidence="1" id="KW-0812">Transmembrane</keyword>
<keyword evidence="1" id="KW-0472">Membrane</keyword>
<keyword evidence="3" id="KW-1185">Reference proteome</keyword>
<evidence type="ECO:0000313" key="3">
    <source>
        <dbReference type="Proteomes" id="UP000194873"/>
    </source>
</evidence>
<keyword evidence="1" id="KW-1133">Transmembrane helix</keyword>
<dbReference type="EMBL" id="MTSE01000005">
    <property type="protein sequence ID" value="OUJ73670.1"/>
    <property type="molecule type" value="Genomic_DNA"/>
</dbReference>
<protein>
    <submittedName>
        <fullName evidence="2">Uncharacterized protein</fullName>
    </submittedName>
</protein>
<feature type="transmembrane region" description="Helical" evidence="1">
    <location>
        <begin position="51"/>
        <end position="74"/>
    </location>
</feature>
<organism evidence="2 3">
    <name type="scientific">Hymenobacter crusticola</name>
    <dbReference type="NCBI Taxonomy" id="1770526"/>
    <lineage>
        <taxon>Bacteria</taxon>
        <taxon>Pseudomonadati</taxon>
        <taxon>Bacteroidota</taxon>
        <taxon>Cytophagia</taxon>
        <taxon>Cytophagales</taxon>
        <taxon>Hymenobacteraceae</taxon>
        <taxon>Hymenobacter</taxon>
    </lineage>
</organism>